<organism evidence="2 3">
    <name type="scientific">Saprospira grandis (strain Lewin)</name>
    <dbReference type="NCBI Taxonomy" id="984262"/>
    <lineage>
        <taxon>Bacteria</taxon>
        <taxon>Pseudomonadati</taxon>
        <taxon>Bacteroidota</taxon>
        <taxon>Saprospiria</taxon>
        <taxon>Saprospirales</taxon>
        <taxon>Saprospiraceae</taxon>
        <taxon>Saprospira</taxon>
    </lineage>
</organism>
<dbReference type="KEGG" id="sgn:SGRA_2244"/>
<accession>H6L3M5</accession>
<dbReference type="EMBL" id="CP002831">
    <property type="protein sequence ID" value="AFC24973.1"/>
    <property type="molecule type" value="Genomic_DNA"/>
</dbReference>
<gene>
    <name evidence="2" type="ordered locus">SGRA_2244</name>
</gene>
<dbReference type="AlphaFoldDB" id="H6L3M5"/>
<evidence type="ECO:0000313" key="3">
    <source>
        <dbReference type="Proteomes" id="UP000007519"/>
    </source>
</evidence>
<proteinExistence type="predicted"/>
<dbReference type="OrthoDB" id="9856102at2"/>
<dbReference type="Proteomes" id="UP000007519">
    <property type="component" value="Chromosome"/>
</dbReference>
<dbReference type="STRING" id="984262.SGRA_2244"/>
<dbReference type="HOGENOM" id="CLU_1668164_0_0_10"/>
<dbReference type="RefSeq" id="WP_015692588.1">
    <property type="nucleotide sequence ID" value="NC_016940.1"/>
</dbReference>
<feature type="transmembrane region" description="Helical" evidence="1">
    <location>
        <begin position="118"/>
        <end position="141"/>
    </location>
</feature>
<evidence type="ECO:0000256" key="1">
    <source>
        <dbReference type="SAM" id="Phobius"/>
    </source>
</evidence>
<feature type="transmembrane region" description="Helical" evidence="1">
    <location>
        <begin position="90"/>
        <end position="112"/>
    </location>
</feature>
<reference evidence="2 3" key="1">
    <citation type="journal article" date="2012" name="Stand. Genomic Sci.">
        <title>Complete genome sequencing and analysis of Saprospira grandis str. Lewin, a predatory marine bacterium.</title>
        <authorList>
            <person name="Saw J.H."/>
            <person name="Yuryev A."/>
            <person name="Kanbe M."/>
            <person name="Hou S."/>
            <person name="Young A.G."/>
            <person name="Aizawa S."/>
            <person name="Alam M."/>
        </authorList>
    </citation>
    <scope>NUCLEOTIDE SEQUENCE [LARGE SCALE GENOMIC DNA]</scope>
    <source>
        <strain evidence="2 3">Lewin</strain>
    </source>
</reference>
<keyword evidence="1" id="KW-1133">Transmembrane helix</keyword>
<protein>
    <submittedName>
        <fullName evidence="2">Uncharacterized protein</fullName>
    </submittedName>
</protein>
<sequence length="158" mass="18146">MLLQFIGLQAQLQIQRSEPAAELAQALAPLLANEQQPNAPFMGQIKGERIHFRRNKPAQGLSFPIWVKGQWHSWGKDQSALFLQISPSKWVLALFVIFLLFILGLSFVFLGLSQLDQWIDLVFFLPILFFLAIFGLFYTALKQEVQHLKTELNRLLQP</sequence>
<keyword evidence="3" id="KW-1185">Reference proteome</keyword>
<keyword evidence="1" id="KW-0472">Membrane</keyword>
<evidence type="ECO:0000313" key="2">
    <source>
        <dbReference type="EMBL" id="AFC24973.1"/>
    </source>
</evidence>
<keyword evidence="1" id="KW-0812">Transmembrane</keyword>
<name>H6L3M5_SAPGL</name>